<dbReference type="RefSeq" id="WP_145108412.1">
    <property type="nucleotide sequence ID" value="NZ_CP036349.1"/>
</dbReference>
<gene>
    <name evidence="7" type="primary">fliS</name>
    <name evidence="7" type="ORF">Spa11_08780</name>
</gene>
<evidence type="ECO:0000256" key="1">
    <source>
        <dbReference type="ARBA" id="ARBA00004514"/>
    </source>
</evidence>
<comment type="similarity">
    <text evidence="2">Belongs to the FliS family.</text>
</comment>
<dbReference type="AlphaFoldDB" id="A0A518K4J9"/>
<protein>
    <submittedName>
        <fullName evidence="7">Flagellar protein FliS</fullName>
    </submittedName>
</protein>
<dbReference type="NCBIfam" id="TIGR00208">
    <property type="entry name" value="fliS"/>
    <property type="match status" value="1"/>
</dbReference>
<dbReference type="EMBL" id="CP036349">
    <property type="protein sequence ID" value="QDV72697.1"/>
    <property type="molecule type" value="Genomic_DNA"/>
</dbReference>
<dbReference type="Pfam" id="PF02561">
    <property type="entry name" value="FliS"/>
    <property type="match status" value="1"/>
</dbReference>
<dbReference type="KEGG" id="bmei:Spa11_08780"/>
<dbReference type="GO" id="GO:0071973">
    <property type="term" value="P:bacterial-type flagellum-dependent cell motility"/>
    <property type="evidence" value="ECO:0007669"/>
    <property type="project" value="TreeGrafter"/>
</dbReference>
<evidence type="ECO:0000256" key="4">
    <source>
        <dbReference type="ARBA" id="ARBA00022795"/>
    </source>
</evidence>
<keyword evidence="4" id="KW-1005">Bacterial flagellum biogenesis</keyword>
<feature type="region of interest" description="Disordered" evidence="6">
    <location>
        <begin position="126"/>
        <end position="154"/>
    </location>
</feature>
<evidence type="ECO:0000256" key="5">
    <source>
        <dbReference type="ARBA" id="ARBA00023186"/>
    </source>
</evidence>
<organism evidence="7 8">
    <name type="scientific">Botrimarina mediterranea</name>
    <dbReference type="NCBI Taxonomy" id="2528022"/>
    <lineage>
        <taxon>Bacteria</taxon>
        <taxon>Pseudomonadati</taxon>
        <taxon>Planctomycetota</taxon>
        <taxon>Planctomycetia</taxon>
        <taxon>Pirellulales</taxon>
        <taxon>Lacipirellulaceae</taxon>
        <taxon>Botrimarina</taxon>
    </lineage>
</organism>
<feature type="compositionally biased region" description="Low complexity" evidence="6">
    <location>
        <begin position="133"/>
        <end position="142"/>
    </location>
</feature>
<evidence type="ECO:0000256" key="3">
    <source>
        <dbReference type="ARBA" id="ARBA00022490"/>
    </source>
</evidence>
<evidence type="ECO:0000313" key="8">
    <source>
        <dbReference type="Proteomes" id="UP000316426"/>
    </source>
</evidence>
<dbReference type="GO" id="GO:0005829">
    <property type="term" value="C:cytosol"/>
    <property type="evidence" value="ECO:0007669"/>
    <property type="project" value="UniProtKB-SubCell"/>
</dbReference>
<evidence type="ECO:0000313" key="7">
    <source>
        <dbReference type="EMBL" id="QDV72697.1"/>
    </source>
</evidence>
<keyword evidence="7" id="KW-0969">Cilium</keyword>
<comment type="subcellular location">
    <subcellularLocation>
        <location evidence="1">Cytoplasm</location>
        <location evidence="1">Cytosol</location>
    </subcellularLocation>
</comment>
<dbReference type="InterPro" id="IPR003713">
    <property type="entry name" value="FliS"/>
</dbReference>
<dbReference type="Proteomes" id="UP000316426">
    <property type="component" value="Chromosome"/>
</dbReference>
<dbReference type="GO" id="GO:0044780">
    <property type="term" value="P:bacterial-type flagellum assembly"/>
    <property type="evidence" value="ECO:0007669"/>
    <property type="project" value="InterPro"/>
</dbReference>
<keyword evidence="5" id="KW-0143">Chaperone</keyword>
<accession>A0A518K4J9</accession>
<sequence>MTTDKNREYLEARVQTANSAQLHMMLLDGALRFAREAEKGVLRGEELAYHTPLMRTMDIVEELLAGVRHSEDDLNEKLASLYTFVYMRLMSVYVNGDKQMMAEALRVLEFQRETWRQAVDKLAADTTAEAKTEAPAAAVKKTPSPKPHLGGNAMADIPVGGLSFEA</sequence>
<dbReference type="PANTHER" id="PTHR34773:SF1">
    <property type="entry name" value="FLAGELLAR SECRETION CHAPERONE FLIS"/>
    <property type="match status" value="1"/>
</dbReference>
<keyword evidence="8" id="KW-1185">Reference proteome</keyword>
<dbReference type="CDD" id="cd16098">
    <property type="entry name" value="FliS"/>
    <property type="match status" value="1"/>
</dbReference>
<reference evidence="7 8" key="1">
    <citation type="submission" date="2019-02" db="EMBL/GenBank/DDBJ databases">
        <title>Deep-cultivation of Planctomycetes and their phenomic and genomic characterization uncovers novel biology.</title>
        <authorList>
            <person name="Wiegand S."/>
            <person name="Jogler M."/>
            <person name="Boedeker C."/>
            <person name="Pinto D."/>
            <person name="Vollmers J."/>
            <person name="Rivas-Marin E."/>
            <person name="Kohn T."/>
            <person name="Peeters S.H."/>
            <person name="Heuer A."/>
            <person name="Rast P."/>
            <person name="Oberbeckmann S."/>
            <person name="Bunk B."/>
            <person name="Jeske O."/>
            <person name="Meyerdierks A."/>
            <person name="Storesund J.E."/>
            <person name="Kallscheuer N."/>
            <person name="Luecker S."/>
            <person name="Lage O.M."/>
            <person name="Pohl T."/>
            <person name="Merkel B.J."/>
            <person name="Hornburger P."/>
            <person name="Mueller R.-W."/>
            <person name="Bruemmer F."/>
            <person name="Labrenz M."/>
            <person name="Spormann A.M."/>
            <person name="Op den Camp H."/>
            <person name="Overmann J."/>
            <person name="Amann R."/>
            <person name="Jetten M.S.M."/>
            <person name="Mascher T."/>
            <person name="Medema M.H."/>
            <person name="Devos D.P."/>
            <person name="Kaster A.-K."/>
            <person name="Ovreas L."/>
            <person name="Rohde M."/>
            <person name="Galperin M.Y."/>
            <person name="Jogler C."/>
        </authorList>
    </citation>
    <scope>NUCLEOTIDE SEQUENCE [LARGE SCALE GENOMIC DNA]</scope>
    <source>
        <strain evidence="7 8">Spa11</strain>
    </source>
</reference>
<keyword evidence="3" id="KW-0963">Cytoplasm</keyword>
<dbReference type="PANTHER" id="PTHR34773">
    <property type="entry name" value="FLAGELLAR SECRETION CHAPERONE FLIS"/>
    <property type="match status" value="1"/>
</dbReference>
<dbReference type="InterPro" id="IPR036584">
    <property type="entry name" value="FliS_sf"/>
</dbReference>
<dbReference type="Gene3D" id="1.20.120.340">
    <property type="entry name" value="Flagellar protein FliS"/>
    <property type="match status" value="1"/>
</dbReference>
<keyword evidence="7" id="KW-0282">Flagellum</keyword>
<evidence type="ECO:0000256" key="6">
    <source>
        <dbReference type="SAM" id="MobiDB-lite"/>
    </source>
</evidence>
<proteinExistence type="inferred from homology"/>
<keyword evidence="7" id="KW-0966">Cell projection</keyword>
<evidence type="ECO:0000256" key="2">
    <source>
        <dbReference type="ARBA" id="ARBA00008787"/>
    </source>
</evidence>
<dbReference type="SUPFAM" id="SSF101116">
    <property type="entry name" value="Flagellar export chaperone FliS"/>
    <property type="match status" value="1"/>
</dbReference>
<name>A0A518K4J9_9BACT</name>